<gene>
    <name evidence="1" type="ORF">J3R73_000021</name>
</gene>
<comment type="caution">
    <text evidence="1">The sequence shown here is derived from an EMBL/GenBank/DDBJ whole genome shotgun (WGS) entry which is preliminary data.</text>
</comment>
<protein>
    <recommendedName>
        <fullName evidence="3">Threonine transporter</fullName>
    </recommendedName>
</protein>
<proteinExistence type="predicted"/>
<dbReference type="InterPro" id="IPR046904">
    <property type="entry name" value="ABC-3C_MC2"/>
</dbReference>
<evidence type="ECO:0000313" key="1">
    <source>
        <dbReference type="EMBL" id="MDQ0390229.1"/>
    </source>
</evidence>
<evidence type="ECO:0000313" key="2">
    <source>
        <dbReference type="Proteomes" id="UP001237448"/>
    </source>
</evidence>
<accession>A0ABU0F6J4</accession>
<dbReference type="RefSeq" id="WP_307421329.1">
    <property type="nucleotide sequence ID" value="NZ_JAUSVK010000001.1"/>
</dbReference>
<sequence length="162" mass="18274">MDEAVTDPRLFNGSVETGVRALLILEACHPKTLDLDTMSLFDYFVVHTEDIGGPPSLHPAIGSRVGEYHVRRRVIQDGLRLMRRASLVDVVEAKDGLRFAASEDAPAFVRLMGTEYNVDLFARSKWLAEQWREAGDEFLSHLRGNIERWSLEFREEGGLSDA</sequence>
<dbReference type="Pfam" id="PF20288">
    <property type="entry name" value="MC2"/>
    <property type="match status" value="1"/>
</dbReference>
<dbReference type="Proteomes" id="UP001237448">
    <property type="component" value="Unassembled WGS sequence"/>
</dbReference>
<name>A0ABU0F6J4_9HYPH</name>
<evidence type="ECO:0008006" key="3">
    <source>
        <dbReference type="Google" id="ProtNLM"/>
    </source>
</evidence>
<dbReference type="EMBL" id="JAUSVK010000001">
    <property type="protein sequence ID" value="MDQ0390229.1"/>
    <property type="molecule type" value="Genomic_DNA"/>
</dbReference>
<organism evidence="1 2">
    <name type="scientific">Labrys monachus</name>
    <dbReference type="NCBI Taxonomy" id="217067"/>
    <lineage>
        <taxon>Bacteria</taxon>
        <taxon>Pseudomonadati</taxon>
        <taxon>Pseudomonadota</taxon>
        <taxon>Alphaproteobacteria</taxon>
        <taxon>Hyphomicrobiales</taxon>
        <taxon>Xanthobacteraceae</taxon>
        <taxon>Labrys</taxon>
    </lineage>
</organism>
<keyword evidence="2" id="KW-1185">Reference proteome</keyword>
<reference evidence="1 2" key="1">
    <citation type="submission" date="2023-07" db="EMBL/GenBank/DDBJ databases">
        <title>Genomic Encyclopedia of Type Strains, Phase IV (KMG-IV): sequencing the most valuable type-strain genomes for metagenomic binning, comparative biology and taxonomic classification.</title>
        <authorList>
            <person name="Goeker M."/>
        </authorList>
    </citation>
    <scope>NUCLEOTIDE SEQUENCE [LARGE SCALE GENOMIC DNA]</scope>
    <source>
        <strain evidence="1 2">DSM 5896</strain>
    </source>
</reference>